<evidence type="ECO:0000313" key="3">
    <source>
        <dbReference type="Proteomes" id="UP000296049"/>
    </source>
</evidence>
<proteinExistence type="predicted"/>
<reference evidence="3" key="1">
    <citation type="journal article" date="2013" name="Nat. Genet.">
        <title>The duck genome and transcriptome provide insight into an avian influenza virus reservoir species.</title>
        <authorList>
            <person name="Huang Y."/>
            <person name="Li Y."/>
            <person name="Burt D.W."/>
            <person name="Chen H."/>
            <person name="Zhang Y."/>
            <person name="Qian W."/>
            <person name="Kim H."/>
            <person name="Gan S."/>
            <person name="Zhao Y."/>
            <person name="Li J."/>
            <person name="Yi K."/>
            <person name="Feng H."/>
            <person name="Zhu P."/>
            <person name="Li B."/>
            <person name="Liu Q."/>
            <person name="Fairley S."/>
            <person name="Magor K.E."/>
            <person name="Du Z."/>
            <person name="Hu X."/>
            <person name="Goodman L."/>
            <person name="Tafer H."/>
            <person name="Vignal A."/>
            <person name="Lee T."/>
            <person name="Kim K.W."/>
            <person name="Sheng Z."/>
            <person name="An Y."/>
            <person name="Searle S."/>
            <person name="Herrero J."/>
            <person name="Groenen M.A."/>
            <person name="Crooijmans R.P."/>
            <person name="Faraut T."/>
            <person name="Cai Q."/>
            <person name="Webster R.G."/>
            <person name="Aldridge J.R."/>
            <person name="Warren W.C."/>
            <person name="Bartschat S."/>
            <person name="Kehr S."/>
            <person name="Marz M."/>
            <person name="Stadler P.F."/>
            <person name="Smith J."/>
            <person name="Kraus R.H."/>
            <person name="Zhao Y."/>
            <person name="Ren L."/>
            <person name="Fei J."/>
            <person name="Morisson M."/>
            <person name="Kaiser P."/>
            <person name="Griffin D.K."/>
            <person name="Rao M."/>
            <person name="Pitel F."/>
            <person name="Wang J."/>
            <person name="Li N."/>
        </authorList>
    </citation>
    <scope>NUCLEOTIDE SEQUENCE [LARGE SCALE GENOMIC DNA]</scope>
</reference>
<accession>R0K2R3</accession>
<feature type="compositionally biased region" description="Basic residues" evidence="1">
    <location>
        <begin position="74"/>
        <end position="86"/>
    </location>
</feature>
<name>R0K2R3_ANAPL</name>
<organism evidence="2 3">
    <name type="scientific">Anas platyrhynchos</name>
    <name type="common">Mallard</name>
    <name type="synonym">Anas boschas</name>
    <dbReference type="NCBI Taxonomy" id="8839"/>
    <lineage>
        <taxon>Eukaryota</taxon>
        <taxon>Metazoa</taxon>
        <taxon>Chordata</taxon>
        <taxon>Craniata</taxon>
        <taxon>Vertebrata</taxon>
        <taxon>Euteleostomi</taxon>
        <taxon>Archelosauria</taxon>
        <taxon>Archosauria</taxon>
        <taxon>Dinosauria</taxon>
        <taxon>Saurischia</taxon>
        <taxon>Theropoda</taxon>
        <taxon>Coelurosauria</taxon>
        <taxon>Aves</taxon>
        <taxon>Neognathae</taxon>
        <taxon>Galloanserae</taxon>
        <taxon>Anseriformes</taxon>
        <taxon>Anatidae</taxon>
        <taxon>Anatinae</taxon>
        <taxon>Anas</taxon>
    </lineage>
</organism>
<gene>
    <name evidence="2" type="ORF">Anapl_09731</name>
</gene>
<sequence>MPQVSNDRPFRARLDSGQLPRPTAVTLRGKEQGCFKIRVRDHLGTKHGFVFQFRQRRGCPESSYSKPSDANQRLHARSCHRSHRCGKPQGNKSNKDPPVDLQALEDSSPARTV</sequence>
<evidence type="ECO:0000313" key="2">
    <source>
        <dbReference type="EMBL" id="EOB04331.1"/>
    </source>
</evidence>
<feature type="region of interest" description="Disordered" evidence="1">
    <location>
        <begin position="58"/>
        <end position="113"/>
    </location>
</feature>
<keyword evidence="3" id="KW-1185">Reference proteome</keyword>
<dbReference type="Proteomes" id="UP000296049">
    <property type="component" value="Unassembled WGS sequence"/>
</dbReference>
<protein>
    <submittedName>
        <fullName evidence="2">Uncharacterized protein</fullName>
    </submittedName>
</protein>
<dbReference type="AlphaFoldDB" id="R0K2R3"/>
<dbReference type="EMBL" id="KB742800">
    <property type="protein sequence ID" value="EOB04331.1"/>
    <property type="molecule type" value="Genomic_DNA"/>
</dbReference>
<evidence type="ECO:0000256" key="1">
    <source>
        <dbReference type="SAM" id="MobiDB-lite"/>
    </source>
</evidence>
<feature type="region of interest" description="Disordered" evidence="1">
    <location>
        <begin position="1"/>
        <end position="25"/>
    </location>
</feature>
<feature type="compositionally biased region" description="Polar residues" evidence="1">
    <location>
        <begin position="62"/>
        <end position="71"/>
    </location>
</feature>